<name>A0A561SJG8_9PSEU</name>
<reference evidence="2 3" key="1">
    <citation type="submission" date="2019-06" db="EMBL/GenBank/DDBJ databases">
        <title>Sequencing the genomes of 1000 actinobacteria strains.</title>
        <authorList>
            <person name="Klenk H.-P."/>
        </authorList>
    </citation>
    <scope>NUCLEOTIDE SEQUENCE [LARGE SCALE GENOMIC DNA]</scope>
    <source>
        <strain evidence="2 3">DSM 45671</strain>
    </source>
</reference>
<dbReference type="Gene3D" id="3.20.20.140">
    <property type="entry name" value="Metal-dependent hydrolases"/>
    <property type="match status" value="1"/>
</dbReference>
<dbReference type="SUPFAM" id="SSF51556">
    <property type="entry name" value="Metallo-dependent hydrolases"/>
    <property type="match status" value="1"/>
</dbReference>
<keyword evidence="3" id="KW-1185">Reference proteome</keyword>
<dbReference type="AlphaFoldDB" id="A0A561SJG8"/>
<dbReference type="Proteomes" id="UP000321261">
    <property type="component" value="Unassembled WGS sequence"/>
</dbReference>
<dbReference type="GO" id="GO:0004038">
    <property type="term" value="F:allantoinase activity"/>
    <property type="evidence" value="ECO:0007669"/>
    <property type="project" value="TreeGrafter"/>
</dbReference>
<dbReference type="OrthoDB" id="9775759at2"/>
<evidence type="ECO:0000313" key="3">
    <source>
        <dbReference type="Proteomes" id="UP000321261"/>
    </source>
</evidence>
<dbReference type="GO" id="GO:0005737">
    <property type="term" value="C:cytoplasm"/>
    <property type="evidence" value="ECO:0007669"/>
    <property type="project" value="TreeGrafter"/>
</dbReference>
<evidence type="ECO:0000259" key="1">
    <source>
        <dbReference type="Pfam" id="PF01979"/>
    </source>
</evidence>
<accession>A0A561SJG8</accession>
<comment type="caution">
    <text evidence="2">The sequence shown here is derived from an EMBL/GenBank/DDBJ whole genome shotgun (WGS) entry which is preliminary data.</text>
</comment>
<dbReference type="RefSeq" id="WP_147254262.1">
    <property type="nucleotide sequence ID" value="NZ_VIWU01000001.1"/>
</dbReference>
<proteinExistence type="predicted"/>
<dbReference type="EMBL" id="VIWU01000001">
    <property type="protein sequence ID" value="TWF74974.1"/>
    <property type="molecule type" value="Genomic_DNA"/>
</dbReference>
<dbReference type="InterPro" id="IPR006680">
    <property type="entry name" value="Amidohydro-rel"/>
</dbReference>
<evidence type="ECO:0000313" key="2">
    <source>
        <dbReference type="EMBL" id="TWF74974.1"/>
    </source>
</evidence>
<dbReference type="InterPro" id="IPR011059">
    <property type="entry name" value="Metal-dep_hydrolase_composite"/>
</dbReference>
<sequence length="473" mass="49980">MRVLVTGGTLVTASGQVRADLLCTDGRIAGILESGGAAAADERVDASGLLVFPGFIDPHVHSRDPGQTAKEDFAHSTLAALCSGVTTLLEMPNAVPPISDRATFEERAAAHERTASVDFGLWGQAFGASNLDDLPGLLDAGAVAIKLFWGYALDKRTKKLVYNTGDAAPDDIIAPPDAGDVLRVFEVIGARGGLLAAHCEDREIVLGGERAIGGEIRTYQDLLDGRPALAEIAAVSRAAEFSRVTGCRFHVVHTSTARALEIVRAARADGIPITAEACPHYLLLSDADHERYGSGMKVFPPIRGADDQEALWAAIADGTVASVGSDHAPHTLEELEGSLATRPAGVHGVETMVPLMLNEMARGRLAPERVAAVLAEQTARLYSIDHRKGRIAPGLDADLTLVDPHRERRIVAGELHTKHKASVYDGWTVRGTAVASLLRGEVVMRDGEPVAQRRGRLVRTSAAEAADAAVSVA</sequence>
<organism evidence="2 3">
    <name type="scientific">Pseudonocardia hierapolitana</name>
    <dbReference type="NCBI Taxonomy" id="1128676"/>
    <lineage>
        <taxon>Bacteria</taxon>
        <taxon>Bacillati</taxon>
        <taxon>Actinomycetota</taxon>
        <taxon>Actinomycetes</taxon>
        <taxon>Pseudonocardiales</taxon>
        <taxon>Pseudonocardiaceae</taxon>
        <taxon>Pseudonocardia</taxon>
    </lineage>
</organism>
<dbReference type="InterPro" id="IPR032466">
    <property type="entry name" value="Metal_Hydrolase"/>
</dbReference>
<feature type="domain" description="Amidohydrolase-related" evidence="1">
    <location>
        <begin position="50"/>
        <end position="409"/>
    </location>
</feature>
<dbReference type="NCBIfam" id="TIGR00857">
    <property type="entry name" value="pyrC_multi"/>
    <property type="match status" value="1"/>
</dbReference>
<dbReference type="InterPro" id="IPR050138">
    <property type="entry name" value="DHOase/Allantoinase_Hydrolase"/>
</dbReference>
<dbReference type="PANTHER" id="PTHR43668:SF2">
    <property type="entry name" value="ALLANTOINASE"/>
    <property type="match status" value="1"/>
</dbReference>
<gene>
    <name evidence="2" type="ORF">FHX44_11858</name>
</gene>
<protein>
    <submittedName>
        <fullName evidence="2">Dihydroorotase</fullName>
    </submittedName>
</protein>
<dbReference type="Pfam" id="PF01979">
    <property type="entry name" value="Amidohydro_1"/>
    <property type="match status" value="1"/>
</dbReference>
<dbReference type="SUPFAM" id="SSF51338">
    <property type="entry name" value="Composite domain of metallo-dependent hydrolases"/>
    <property type="match status" value="1"/>
</dbReference>
<dbReference type="PANTHER" id="PTHR43668">
    <property type="entry name" value="ALLANTOINASE"/>
    <property type="match status" value="1"/>
</dbReference>
<dbReference type="GO" id="GO:0006145">
    <property type="term" value="P:purine nucleobase catabolic process"/>
    <property type="evidence" value="ECO:0007669"/>
    <property type="project" value="TreeGrafter"/>
</dbReference>
<dbReference type="Gene3D" id="2.30.40.10">
    <property type="entry name" value="Urease, subunit C, domain 1"/>
    <property type="match status" value="1"/>
</dbReference>